<proteinExistence type="predicted"/>
<evidence type="ECO:0000313" key="22">
    <source>
        <dbReference type="Proteomes" id="UP000221734"/>
    </source>
</evidence>
<dbReference type="EMBL" id="LT934425">
    <property type="protein sequence ID" value="SOH04981.1"/>
    <property type="molecule type" value="Genomic_DNA"/>
</dbReference>
<dbReference type="NCBIfam" id="TIGR00229">
    <property type="entry name" value="sensory_box"/>
    <property type="match status" value="1"/>
</dbReference>
<reference evidence="19" key="2">
    <citation type="submission" date="2006-01" db="EMBL/GenBank/DDBJ databases">
        <authorList>
            <person name="Genoscope"/>
        </authorList>
    </citation>
    <scope>NUCLEOTIDE SEQUENCE</scope>
</reference>
<dbReference type="PANTHER" id="PTHR43065:SF46">
    <property type="entry name" value="C4-DICARBOXYLATE TRANSPORT SENSOR PROTEIN DCTB"/>
    <property type="match status" value="1"/>
</dbReference>
<name>Q1PWJ4_KUEST</name>
<dbReference type="PROSITE" id="PS50885">
    <property type="entry name" value="HAMP"/>
    <property type="match status" value="1"/>
</dbReference>
<comment type="catalytic activity">
    <reaction evidence="1">
        <text>ATP + protein L-histidine = ADP + protein N-phospho-L-histidine.</text>
        <dbReference type="EC" id="2.7.13.3"/>
    </reaction>
</comment>
<dbReference type="SMART" id="SM00388">
    <property type="entry name" value="HisKA"/>
    <property type="match status" value="1"/>
</dbReference>
<dbReference type="GO" id="GO:0005524">
    <property type="term" value="F:ATP binding"/>
    <property type="evidence" value="ECO:0007669"/>
    <property type="project" value="UniProtKB-KW"/>
</dbReference>
<comment type="subcellular location">
    <subcellularLocation>
        <location evidence="2">Cell membrane</location>
        <topology evidence="2">Multi-pass membrane protein</topology>
    </subcellularLocation>
</comment>
<evidence type="ECO:0000313" key="21">
    <source>
        <dbReference type="EMBL" id="SOH04981.1"/>
    </source>
</evidence>
<dbReference type="PANTHER" id="PTHR43065">
    <property type="entry name" value="SENSOR HISTIDINE KINASE"/>
    <property type="match status" value="1"/>
</dbReference>
<organism evidence="19">
    <name type="scientific">Kuenenia stuttgartiensis</name>
    <dbReference type="NCBI Taxonomy" id="174633"/>
    <lineage>
        <taxon>Bacteria</taxon>
        <taxon>Pseudomonadati</taxon>
        <taxon>Planctomycetota</taxon>
        <taxon>Candidatus Brocadiia</taxon>
        <taxon>Candidatus Brocadiales</taxon>
        <taxon>Candidatus Brocadiaceae</taxon>
        <taxon>Candidatus Kuenenia</taxon>
    </lineage>
</organism>
<dbReference type="EMBL" id="CP049055">
    <property type="protein sequence ID" value="QII13915.1"/>
    <property type="molecule type" value="Genomic_DNA"/>
</dbReference>
<dbReference type="SMART" id="SM00387">
    <property type="entry name" value="HATPase_c"/>
    <property type="match status" value="1"/>
</dbReference>
<dbReference type="Gene3D" id="1.10.287.130">
    <property type="match status" value="1"/>
</dbReference>
<dbReference type="PROSITE" id="PS50113">
    <property type="entry name" value="PAC"/>
    <property type="match status" value="1"/>
</dbReference>
<dbReference type="InterPro" id="IPR000014">
    <property type="entry name" value="PAS"/>
</dbReference>
<dbReference type="SUPFAM" id="SSF103190">
    <property type="entry name" value="Sensory domain-like"/>
    <property type="match status" value="1"/>
</dbReference>
<feature type="transmembrane region" description="Helical" evidence="15">
    <location>
        <begin position="15"/>
        <end position="35"/>
    </location>
</feature>
<keyword evidence="4" id="KW-1003">Cell membrane</keyword>
<dbReference type="KEGG" id="kst:KSMBR1_2494"/>
<keyword evidence="5" id="KW-0597">Phosphoprotein</keyword>
<dbReference type="Gene3D" id="3.30.450.20">
    <property type="entry name" value="PAS domain"/>
    <property type="match status" value="2"/>
</dbReference>
<keyword evidence="12" id="KW-0902">Two-component regulatory system</keyword>
<sequence length="819" mass="93262">MIKGVTLFSGIGRKLFCWFLLLSIFPIIVVATLTYRYGKETIKNELLKEEAFIAEGIKNHILTILDAGEYSAQFFASDEFIRMHLEMLNHNPDNKNVVKKFNDYLVYKTNLNKDFYETFVLNPSGIVVASSDENSIGKKECDVDYFIYGKNGPYIKDIYIDRDTGESSMAFASPIIRKRGRKFLGVLVIRYNATKLNEITTGKKLLIKDYGGTFLRRGETSEAYIINKNYLMITESRFKTNAILTQSVPSEPVTAVFLNGHEFVGVYKDYRGVSVIGAARYLKRMEWVLLVETDASEAYYPIYRLKYRAITMVGICIIGVIFVSLFVSRGIINPILMLVRGMKRVAAGDLDFRIKNNLKDELGELTDSFNKMTYYIKDSSEKILNLKESLEEKKEYLEGILTFANELIFMLDAQGNFTFINPKIKDWGYEEDELIGRHLISLLFNKQQMQVNQILHAGSSRRVKVEAVDKQNNVRNVLLSTSRIKNKEGQLIGILGVASDITELRSLEHKLVQSDRLASIGQLVAGIAHELNNPIGVIYLYSTESLRLFERITNTFKESNTLSIIEDTQRLIKVLSAIDCGSFVNKELFEQELSSIIENLKNNSRRFEETYNVISKNRFHLHEYLEGSAKESIRCKELIGGLLDFSRQKEPRMSWSNVNKLIDNILNIVEKQYRKEKIDVVRNFDPRIPDTMMDSSQVEQVIINIANNAVFAIKESLKEALREDVRKKGILTIGTHFHADKESIEICIKDNGMGINKHDLGKIFDPFFTARKDGKGTGLGLSISYGIVKMHDGSIEAESMAGKGTTFRIFLPVKGKKPK</sequence>
<keyword evidence="22" id="KW-1185">Reference proteome</keyword>
<dbReference type="SUPFAM" id="SSF47384">
    <property type="entry name" value="Homodimeric domain of signal transducing histidine kinase"/>
    <property type="match status" value="1"/>
</dbReference>
<keyword evidence="13 15" id="KW-0472">Membrane</keyword>
<evidence type="ECO:0000313" key="20">
    <source>
        <dbReference type="EMBL" id="QII13915.1"/>
    </source>
</evidence>
<evidence type="ECO:0000256" key="15">
    <source>
        <dbReference type="SAM" id="Phobius"/>
    </source>
</evidence>
<dbReference type="PROSITE" id="PS50109">
    <property type="entry name" value="HIS_KIN"/>
    <property type="match status" value="1"/>
</dbReference>
<evidence type="ECO:0000256" key="13">
    <source>
        <dbReference type="ARBA" id="ARBA00023136"/>
    </source>
</evidence>
<dbReference type="SUPFAM" id="SSF55785">
    <property type="entry name" value="PYP-like sensor domain (PAS domain)"/>
    <property type="match status" value="1"/>
</dbReference>
<keyword evidence="7 15" id="KW-0812">Transmembrane</keyword>
<evidence type="ECO:0000256" key="4">
    <source>
        <dbReference type="ARBA" id="ARBA00022475"/>
    </source>
</evidence>
<dbReference type="OrthoDB" id="9815750at2"/>
<reference evidence="22" key="4">
    <citation type="submission" date="2017-10" db="EMBL/GenBank/DDBJ databases">
        <authorList>
            <person name="Frank J."/>
        </authorList>
    </citation>
    <scope>NUCLEOTIDE SEQUENCE [LARGE SCALE GENOMIC DNA]</scope>
</reference>
<evidence type="ECO:0000256" key="6">
    <source>
        <dbReference type="ARBA" id="ARBA00022679"/>
    </source>
</evidence>
<evidence type="ECO:0000259" key="16">
    <source>
        <dbReference type="PROSITE" id="PS50109"/>
    </source>
</evidence>
<dbReference type="SMART" id="SM00304">
    <property type="entry name" value="HAMP"/>
    <property type="match status" value="1"/>
</dbReference>
<keyword evidence="14" id="KW-0175">Coiled coil</keyword>
<dbReference type="Pfam" id="PF00672">
    <property type="entry name" value="HAMP"/>
    <property type="match status" value="1"/>
</dbReference>
<dbReference type="GO" id="GO:0005886">
    <property type="term" value="C:plasma membrane"/>
    <property type="evidence" value="ECO:0007669"/>
    <property type="project" value="UniProtKB-SubCell"/>
</dbReference>
<evidence type="ECO:0000259" key="18">
    <source>
        <dbReference type="PROSITE" id="PS50885"/>
    </source>
</evidence>
<evidence type="ECO:0000256" key="11">
    <source>
        <dbReference type="ARBA" id="ARBA00022989"/>
    </source>
</evidence>
<dbReference type="Gene3D" id="6.10.340.10">
    <property type="match status" value="1"/>
</dbReference>
<dbReference type="InterPro" id="IPR036890">
    <property type="entry name" value="HATPase_C_sf"/>
</dbReference>
<evidence type="ECO:0000256" key="3">
    <source>
        <dbReference type="ARBA" id="ARBA00012438"/>
    </source>
</evidence>
<evidence type="ECO:0000259" key="17">
    <source>
        <dbReference type="PROSITE" id="PS50113"/>
    </source>
</evidence>
<keyword evidence="11 15" id="KW-1133">Transmembrane helix</keyword>
<dbReference type="EC" id="2.7.13.3" evidence="3"/>
<feature type="domain" description="Histidine kinase" evidence="16">
    <location>
        <begin position="588"/>
        <end position="815"/>
    </location>
</feature>
<evidence type="ECO:0000256" key="10">
    <source>
        <dbReference type="ARBA" id="ARBA00022840"/>
    </source>
</evidence>
<feature type="domain" description="PAC" evidence="17">
    <location>
        <begin position="461"/>
        <end position="513"/>
    </location>
</feature>
<dbReference type="InterPro" id="IPR000700">
    <property type="entry name" value="PAS-assoc_C"/>
</dbReference>
<dbReference type="Gene3D" id="3.30.565.10">
    <property type="entry name" value="Histidine kinase-like ATPase, C-terminal domain"/>
    <property type="match status" value="1"/>
</dbReference>
<dbReference type="SUPFAM" id="SSF158472">
    <property type="entry name" value="HAMP domain-like"/>
    <property type="match status" value="1"/>
</dbReference>
<keyword evidence="10" id="KW-0067">ATP-binding</keyword>
<evidence type="ECO:0000256" key="5">
    <source>
        <dbReference type="ARBA" id="ARBA00022553"/>
    </source>
</evidence>
<accession>Q1PWJ4</accession>
<dbReference type="Pfam" id="PF13426">
    <property type="entry name" value="PAS_9"/>
    <property type="match status" value="1"/>
</dbReference>
<dbReference type="InterPro" id="IPR033479">
    <property type="entry name" value="dCache_1"/>
</dbReference>
<dbReference type="PRINTS" id="PR00344">
    <property type="entry name" value="BCTRLSENSOR"/>
</dbReference>
<evidence type="ECO:0000256" key="1">
    <source>
        <dbReference type="ARBA" id="ARBA00000085"/>
    </source>
</evidence>
<feature type="coiled-coil region" evidence="14">
    <location>
        <begin position="590"/>
        <end position="617"/>
    </location>
</feature>
<dbReference type="CDD" id="cd06225">
    <property type="entry name" value="HAMP"/>
    <property type="match status" value="1"/>
</dbReference>
<evidence type="ECO:0000313" key="23">
    <source>
        <dbReference type="Proteomes" id="UP000501926"/>
    </source>
</evidence>
<dbReference type="Pfam" id="PF02743">
    <property type="entry name" value="dCache_1"/>
    <property type="match status" value="1"/>
</dbReference>
<dbReference type="InterPro" id="IPR003661">
    <property type="entry name" value="HisK_dim/P_dom"/>
</dbReference>
<dbReference type="AlphaFoldDB" id="Q1PWJ4"/>
<evidence type="ECO:0000256" key="2">
    <source>
        <dbReference type="ARBA" id="ARBA00004651"/>
    </source>
</evidence>
<dbReference type="InterPro" id="IPR029151">
    <property type="entry name" value="Sensor-like_sf"/>
</dbReference>
<keyword evidence="6" id="KW-0808">Transferase</keyword>
<dbReference type="SUPFAM" id="SSF55874">
    <property type="entry name" value="ATPase domain of HSP90 chaperone/DNA topoisomerase II/histidine kinase"/>
    <property type="match status" value="1"/>
</dbReference>
<dbReference type="InterPro" id="IPR003594">
    <property type="entry name" value="HATPase_dom"/>
</dbReference>
<dbReference type="Proteomes" id="UP000221734">
    <property type="component" value="Chromosome Kuenenia_stuttgartiensis_MBR1"/>
</dbReference>
<dbReference type="EMBL" id="CT573073">
    <property type="protein sequence ID" value="CAJ71600.1"/>
    <property type="molecule type" value="Genomic_DNA"/>
</dbReference>
<dbReference type="InterPro" id="IPR003660">
    <property type="entry name" value="HAMP_dom"/>
</dbReference>
<dbReference type="CDD" id="cd00130">
    <property type="entry name" value="PAS"/>
    <property type="match status" value="1"/>
</dbReference>
<reference evidence="20 23" key="5">
    <citation type="submission" date="2020-02" db="EMBL/GenBank/DDBJ databases">
        <title>Newly sequenced genome of strain CSTR1 showed variability in Candidatus Kuenenia stuttgartiensis genomes.</title>
        <authorList>
            <person name="Ding C."/>
            <person name="Adrian L."/>
        </authorList>
    </citation>
    <scope>NUCLEOTIDE SEQUENCE [LARGE SCALE GENOMIC DNA]</scope>
    <source>
        <strain evidence="20 23">CSTR1</strain>
    </source>
</reference>
<dbReference type="GO" id="GO:0000155">
    <property type="term" value="F:phosphorelay sensor kinase activity"/>
    <property type="evidence" value="ECO:0007669"/>
    <property type="project" value="InterPro"/>
</dbReference>
<feature type="domain" description="HAMP" evidence="18">
    <location>
        <begin position="329"/>
        <end position="381"/>
    </location>
</feature>
<evidence type="ECO:0000256" key="14">
    <source>
        <dbReference type="SAM" id="Coils"/>
    </source>
</evidence>
<dbReference type="InterPro" id="IPR004358">
    <property type="entry name" value="Sig_transdc_His_kin-like_C"/>
</dbReference>
<dbReference type="CDD" id="cd18773">
    <property type="entry name" value="PDC1_HK_sensor"/>
    <property type="match status" value="1"/>
</dbReference>
<evidence type="ECO:0000256" key="9">
    <source>
        <dbReference type="ARBA" id="ARBA00022777"/>
    </source>
</evidence>
<evidence type="ECO:0000256" key="12">
    <source>
        <dbReference type="ARBA" id="ARBA00023012"/>
    </source>
</evidence>
<keyword evidence="8" id="KW-0547">Nucleotide-binding</keyword>
<dbReference type="CDD" id="cd00082">
    <property type="entry name" value="HisKA"/>
    <property type="match status" value="1"/>
</dbReference>
<dbReference type="InterPro" id="IPR036097">
    <property type="entry name" value="HisK_dim/P_sf"/>
</dbReference>
<dbReference type="Pfam" id="PF02518">
    <property type="entry name" value="HATPase_c"/>
    <property type="match status" value="1"/>
</dbReference>
<dbReference type="InterPro" id="IPR035965">
    <property type="entry name" value="PAS-like_dom_sf"/>
</dbReference>
<dbReference type="Proteomes" id="UP000501926">
    <property type="component" value="Chromosome"/>
</dbReference>
<evidence type="ECO:0000256" key="7">
    <source>
        <dbReference type="ARBA" id="ARBA00022692"/>
    </source>
</evidence>
<keyword evidence="9 19" id="KW-0418">Kinase</keyword>
<evidence type="ECO:0000313" key="19">
    <source>
        <dbReference type="EMBL" id="CAJ71600.1"/>
    </source>
</evidence>
<dbReference type="InterPro" id="IPR005467">
    <property type="entry name" value="His_kinase_dom"/>
</dbReference>
<gene>
    <name evidence="19" type="primary">ntrY</name>
    <name evidence="20" type="ORF">KsCSTR_45360</name>
    <name evidence="21" type="ORF">KSMBR1_2494</name>
    <name evidence="19" type="ORF">kustc0855</name>
</gene>
<feature type="transmembrane region" description="Helical" evidence="15">
    <location>
        <begin position="309"/>
        <end position="332"/>
    </location>
</feature>
<reference evidence="21" key="3">
    <citation type="submission" date="2017-10" db="EMBL/GenBank/DDBJ databases">
        <authorList>
            <person name="Banno H."/>
            <person name="Chua N.-H."/>
        </authorList>
    </citation>
    <scope>NUCLEOTIDE SEQUENCE [LARGE SCALE GENOMIC DNA]</scope>
    <source>
        <strain evidence="21">Kuenenia_mbr1_ru-nijmegen</strain>
    </source>
</reference>
<evidence type="ECO:0000256" key="8">
    <source>
        <dbReference type="ARBA" id="ARBA00022741"/>
    </source>
</evidence>
<dbReference type="RefSeq" id="WP_099325639.1">
    <property type="nucleotide sequence ID" value="NZ_CP049055.1"/>
</dbReference>
<reference evidence="19" key="1">
    <citation type="journal article" date="2006" name="Nature">
        <title>Deciphering the evolution and metabolism of an anammox bacterium from a community genome.</title>
        <authorList>
            <person name="Strous M."/>
            <person name="Pelletier E."/>
            <person name="Mangenot S."/>
            <person name="Rattei T."/>
            <person name="Lehner A."/>
            <person name="Taylor M.W."/>
            <person name="Horn M."/>
            <person name="Daims H."/>
            <person name="Bartol-Mavel D."/>
            <person name="Wincker P."/>
            <person name="Barbe V."/>
            <person name="Fonknechten N."/>
            <person name="Vallenet D."/>
            <person name="Segurens B."/>
            <person name="Schenowitz-Truong C."/>
            <person name="Medigue C."/>
            <person name="Collingro A."/>
            <person name="Snel B."/>
            <person name="Dutilh B.E."/>
            <person name="OpDenCamp H.J.M."/>
            <person name="vanDerDrift C."/>
            <person name="Cirpus I."/>
            <person name="vanDePas-Schoonen K.T."/>
            <person name="Harhangi H.R."/>
            <person name="vanNiftrik L."/>
            <person name="Schmid M."/>
            <person name="Keltjens J."/>
            <person name="vanDeVossenberg J."/>
            <person name="Kartal B."/>
            <person name="Meier H."/>
            <person name="Frishman D."/>
            <person name="Huynen M.A."/>
            <person name="Mewes H."/>
            <person name="Weissenbach J."/>
            <person name="Jetten M.S.M."/>
            <person name="Wagner M."/>
            <person name="LePaslier D."/>
        </authorList>
    </citation>
    <scope>NUCLEOTIDE SEQUENCE</scope>
</reference>
<protein>
    <recommendedName>
        <fullName evidence="3">histidine kinase</fullName>
        <ecNumber evidence="3">2.7.13.3</ecNumber>
    </recommendedName>
</protein>